<feature type="non-terminal residue" evidence="1">
    <location>
        <position position="1"/>
    </location>
</feature>
<protein>
    <submittedName>
        <fullName evidence="1">Uncharacterized protein</fullName>
    </submittedName>
</protein>
<dbReference type="EMBL" id="GL447625">
    <property type="protein sequence ID" value="EFN86255.1"/>
    <property type="molecule type" value="Genomic_DNA"/>
</dbReference>
<accession>E2BDH6</accession>
<proteinExistence type="predicted"/>
<dbReference type="Proteomes" id="UP000008237">
    <property type="component" value="Unassembled WGS sequence"/>
</dbReference>
<feature type="non-terminal residue" evidence="1">
    <location>
        <position position="25"/>
    </location>
</feature>
<gene>
    <name evidence="1" type="ORF">EAI_06640</name>
</gene>
<keyword evidence="2" id="KW-1185">Reference proteome</keyword>
<organism evidence="2">
    <name type="scientific">Harpegnathos saltator</name>
    <name type="common">Jerdon's jumping ant</name>
    <dbReference type="NCBI Taxonomy" id="610380"/>
    <lineage>
        <taxon>Eukaryota</taxon>
        <taxon>Metazoa</taxon>
        <taxon>Ecdysozoa</taxon>
        <taxon>Arthropoda</taxon>
        <taxon>Hexapoda</taxon>
        <taxon>Insecta</taxon>
        <taxon>Pterygota</taxon>
        <taxon>Neoptera</taxon>
        <taxon>Endopterygota</taxon>
        <taxon>Hymenoptera</taxon>
        <taxon>Apocrita</taxon>
        <taxon>Aculeata</taxon>
        <taxon>Formicoidea</taxon>
        <taxon>Formicidae</taxon>
        <taxon>Ponerinae</taxon>
        <taxon>Ponerini</taxon>
        <taxon>Harpegnathos</taxon>
    </lineage>
</organism>
<evidence type="ECO:0000313" key="2">
    <source>
        <dbReference type="Proteomes" id="UP000008237"/>
    </source>
</evidence>
<name>E2BDH6_HARSA</name>
<sequence>DVLSHLSYLPDLVLSDYYLFLSLKN</sequence>
<reference evidence="1 2" key="1">
    <citation type="journal article" date="2010" name="Science">
        <title>Genomic comparison of the ants Camponotus floridanus and Harpegnathos saltator.</title>
        <authorList>
            <person name="Bonasio R."/>
            <person name="Zhang G."/>
            <person name="Ye C."/>
            <person name="Mutti N.S."/>
            <person name="Fang X."/>
            <person name="Qin N."/>
            <person name="Donahue G."/>
            <person name="Yang P."/>
            <person name="Li Q."/>
            <person name="Li C."/>
            <person name="Zhang P."/>
            <person name="Huang Z."/>
            <person name="Berger S.L."/>
            <person name="Reinberg D."/>
            <person name="Wang J."/>
            <person name="Liebig J."/>
        </authorList>
    </citation>
    <scope>NUCLEOTIDE SEQUENCE [LARGE SCALE GENOMIC DNA]</scope>
    <source>
        <strain evidence="1 2">R22 G/1</strain>
    </source>
</reference>
<dbReference type="AlphaFoldDB" id="E2BDH6"/>
<evidence type="ECO:0000313" key="1">
    <source>
        <dbReference type="EMBL" id="EFN86255.1"/>
    </source>
</evidence>
<dbReference type="InParanoid" id="E2BDH6"/>